<comment type="similarity">
    <text evidence="1">Belongs to the 'GDXG' lipolytic enzyme family.</text>
</comment>
<dbReference type="Pfam" id="PF07859">
    <property type="entry name" value="Abhydrolase_3"/>
    <property type="match status" value="1"/>
</dbReference>
<protein>
    <submittedName>
        <fullName evidence="5">Alpha/beta hydrolase</fullName>
    </submittedName>
</protein>
<sequence>MALPWNTEVLDALQPILEAGAGAPAPAVGDVATRRANSEALFGAISATVPETGVSVHEFRTTSADGAVVPLRLYRPVGPPTGSLVVYFHGGGMILGSLDSYDAIIKANVAAAGVPFLAPEYRLAPEHPYPTPVEDCYAALLWAAENADDIGVDGDRIAVAGDSAGGGLAAGVALLARDRQGPALARQILVYPMLDDRTTSPDPALGDVLTWSFEDNVTGWSAYLGALAGGEEVPAYAAPARAQDLAGLPRTYIDVGGLDIFRDEDLAYAQRLWRAGVETEIHVHPGVPHAFEVLAGQADVSRRVLADRARYIAQI</sequence>
<feature type="active site" evidence="3">
    <location>
        <position position="163"/>
    </location>
</feature>
<dbReference type="InterPro" id="IPR013094">
    <property type="entry name" value="AB_hydrolase_3"/>
</dbReference>
<feature type="domain" description="Alpha/beta hydrolase fold-3" evidence="4">
    <location>
        <begin position="85"/>
        <end position="291"/>
    </location>
</feature>
<evidence type="ECO:0000256" key="1">
    <source>
        <dbReference type="ARBA" id="ARBA00010515"/>
    </source>
</evidence>
<evidence type="ECO:0000313" key="5">
    <source>
        <dbReference type="EMBL" id="GAA3509918.1"/>
    </source>
</evidence>
<dbReference type="InterPro" id="IPR050300">
    <property type="entry name" value="GDXG_lipolytic_enzyme"/>
</dbReference>
<gene>
    <name evidence="5" type="ORF">GCM10022262_37070</name>
</gene>
<keyword evidence="2 5" id="KW-0378">Hydrolase</keyword>
<dbReference type="RefSeq" id="WP_345044580.1">
    <property type="nucleotide sequence ID" value="NZ_BAABBA010000026.1"/>
</dbReference>
<dbReference type="InterPro" id="IPR033140">
    <property type="entry name" value="Lipase_GDXG_put_SER_AS"/>
</dbReference>
<dbReference type="GO" id="GO:0016787">
    <property type="term" value="F:hydrolase activity"/>
    <property type="evidence" value="ECO:0007669"/>
    <property type="project" value="UniProtKB-KW"/>
</dbReference>
<dbReference type="SUPFAM" id="SSF53474">
    <property type="entry name" value="alpha/beta-Hydrolases"/>
    <property type="match status" value="1"/>
</dbReference>
<dbReference type="Proteomes" id="UP001499841">
    <property type="component" value="Unassembled WGS sequence"/>
</dbReference>
<accession>A0ABP6UMU3</accession>
<dbReference type="PROSITE" id="PS01174">
    <property type="entry name" value="LIPASE_GDXG_SER"/>
    <property type="match status" value="1"/>
</dbReference>
<organism evidence="5 6">
    <name type="scientific">Georgenia daeguensis</name>
    <dbReference type="NCBI Taxonomy" id="908355"/>
    <lineage>
        <taxon>Bacteria</taxon>
        <taxon>Bacillati</taxon>
        <taxon>Actinomycetota</taxon>
        <taxon>Actinomycetes</taxon>
        <taxon>Micrococcales</taxon>
        <taxon>Bogoriellaceae</taxon>
        <taxon>Georgenia</taxon>
    </lineage>
</organism>
<dbReference type="EMBL" id="BAABBA010000026">
    <property type="protein sequence ID" value="GAA3509918.1"/>
    <property type="molecule type" value="Genomic_DNA"/>
</dbReference>
<comment type="caution">
    <text evidence="5">The sequence shown here is derived from an EMBL/GenBank/DDBJ whole genome shotgun (WGS) entry which is preliminary data.</text>
</comment>
<name>A0ABP6UMU3_9MICO</name>
<evidence type="ECO:0000256" key="3">
    <source>
        <dbReference type="PROSITE-ProRule" id="PRU10038"/>
    </source>
</evidence>
<reference evidence="6" key="1">
    <citation type="journal article" date="2019" name="Int. J. Syst. Evol. Microbiol.">
        <title>The Global Catalogue of Microorganisms (GCM) 10K type strain sequencing project: providing services to taxonomists for standard genome sequencing and annotation.</title>
        <authorList>
            <consortium name="The Broad Institute Genomics Platform"/>
            <consortium name="The Broad Institute Genome Sequencing Center for Infectious Disease"/>
            <person name="Wu L."/>
            <person name="Ma J."/>
        </authorList>
    </citation>
    <scope>NUCLEOTIDE SEQUENCE [LARGE SCALE GENOMIC DNA]</scope>
    <source>
        <strain evidence="6">JCM 17459</strain>
    </source>
</reference>
<evidence type="ECO:0000259" key="4">
    <source>
        <dbReference type="Pfam" id="PF07859"/>
    </source>
</evidence>
<dbReference type="InterPro" id="IPR029058">
    <property type="entry name" value="AB_hydrolase_fold"/>
</dbReference>
<dbReference type="PANTHER" id="PTHR48081">
    <property type="entry name" value="AB HYDROLASE SUPERFAMILY PROTEIN C4A8.06C"/>
    <property type="match status" value="1"/>
</dbReference>
<evidence type="ECO:0000313" key="6">
    <source>
        <dbReference type="Proteomes" id="UP001499841"/>
    </source>
</evidence>
<dbReference type="Gene3D" id="3.40.50.1820">
    <property type="entry name" value="alpha/beta hydrolase"/>
    <property type="match status" value="1"/>
</dbReference>
<evidence type="ECO:0000256" key="2">
    <source>
        <dbReference type="ARBA" id="ARBA00022801"/>
    </source>
</evidence>
<keyword evidence="6" id="KW-1185">Reference proteome</keyword>
<dbReference type="PANTHER" id="PTHR48081:SF8">
    <property type="entry name" value="ALPHA_BETA HYDROLASE FOLD-3 DOMAIN-CONTAINING PROTEIN-RELATED"/>
    <property type="match status" value="1"/>
</dbReference>
<proteinExistence type="inferred from homology"/>